<dbReference type="OrthoDB" id="7159274at2"/>
<organism evidence="1 2">
    <name type="scientific">Primorskyibacter flagellatus</name>
    <dbReference type="NCBI Taxonomy" id="1387277"/>
    <lineage>
        <taxon>Bacteria</taxon>
        <taxon>Pseudomonadati</taxon>
        <taxon>Pseudomonadota</taxon>
        <taxon>Alphaproteobacteria</taxon>
        <taxon>Rhodobacterales</taxon>
        <taxon>Roseobacteraceae</taxon>
        <taxon>Primorskyibacter</taxon>
    </lineage>
</organism>
<protein>
    <submittedName>
        <fullName evidence="1">Sarcosine oxidase subunit delta</fullName>
    </submittedName>
</protein>
<dbReference type="AlphaFoldDB" id="A0A1W1Z7L9"/>
<gene>
    <name evidence="1" type="ORF">SAMN06295998_101318</name>
</gene>
<dbReference type="InterPro" id="IPR038561">
    <property type="entry name" value="SoxD_sf"/>
</dbReference>
<reference evidence="1 2" key="1">
    <citation type="submission" date="2017-04" db="EMBL/GenBank/DDBJ databases">
        <authorList>
            <person name="Afonso C.L."/>
            <person name="Miller P.J."/>
            <person name="Scott M.A."/>
            <person name="Spackman E."/>
            <person name="Goraichik I."/>
            <person name="Dimitrov K.M."/>
            <person name="Suarez D.L."/>
            <person name="Swayne D.E."/>
        </authorList>
    </citation>
    <scope>NUCLEOTIDE SEQUENCE [LARGE SCALE GENOMIC DNA]</scope>
    <source>
        <strain evidence="1 2">CGMCC 1.12644</strain>
    </source>
</reference>
<evidence type="ECO:0000313" key="1">
    <source>
        <dbReference type="EMBL" id="SMC44405.1"/>
    </source>
</evidence>
<dbReference type="GO" id="GO:0046653">
    <property type="term" value="P:tetrahydrofolate metabolic process"/>
    <property type="evidence" value="ECO:0007669"/>
    <property type="project" value="InterPro"/>
</dbReference>
<dbReference type="RefSeq" id="WP_084350043.1">
    <property type="nucleotide sequence ID" value="NZ_FWYD01000001.1"/>
</dbReference>
<keyword evidence="2" id="KW-1185">Reference proteome</keyword>
<dbReference type="EMBL" id="FWYD01000001">
    <property type="protein sequence ID" value="SMC44405.1"/>
    <property type="molecule type" value="Genomic_DNA"/>
</dbReference>
<dbReference type="Proteomes" id="UP000192330">
    <property type="component" value="Unassembled WGS sequence"/>
</dbReference>
<accession>A0A1W1Z7L9</accession>
<dbReference type="Pfam" id="PF04267">
    <property type="entry name" value="SoxD"/>
    <property type="match status" value="1"/>
</dbReference>
<name>A0A1W1Z7L9_9RHOB</name>
<dbReference type="STRING" id="1387277.SAMN06295998_101318"/>
<proteinExistence type="predicted"/>
<dbReference type="Gene3D" id="3.30.2270.10">
    <property type="entry name" value="Folate-binding superfamily"/>
    <property type="match status" value="1"/>
</dbReference>
<dbReference type="InterPro" id="IPR006279">
    <property type="entry name" value="SoxD"/>
</dbReference>
<evidence type="ECO:0000313" key="2">
    <source>
        <dbReference type="Proteomes" id="UP000192330"/>
    </source>
</evidence>
<sequence>MLTLKCPYCGITAEETELHAGGEAHLTRYGPDSSDDNFETYLFTRENPKGVHFERWRHSHGCGKWFHAARCTLTMEVFGTYSAQTTKPPQTILDAITAKRPGWSWRDLS</sequence>
<dbReference type="GO" id="GO:0008115">
    <property type="term" value="F:sarcosine oxidase activity"/>
    <property type="evidence" value="ECO:0007669"/>
    <property type="project" value="InterPro"/>
</dbReference>